<evidence type="ECO:0000256" key="11">
    <source>
        <dbReference type="ARBA" id="ARBA00023316"/>
    </source>
</evidence>
<evidence type="ECO:0000256" key="14">
    <source>
        <dbReference type="SAM" id="Phobius"/>
    </source>
</evidence>
<feature type="domain" description="Peptidase S11 D-Ala-D-Ala carboxypeptidase A C-terminal" evidence="15">
    <location>
        <begin position="281"/>
        <end position="375"/>
    </location>
</feature>
<evidence type="ECO:0000256" key="7">
    <source>
        <dbReference type="ARBA" id="ARBA00022729"/>
    </source>
</evidence>
<dbReference type="InterPro" id="IPR015956">
    <property type="entry name" value="Peniciliin-bd_prot_C_sf"/>
</dbReference>
<evidence type="ECO:0000313" key="16">
    <source>
        <dbReference type="EMBL" id="WPX96223.1"/>
    </source>
</evidence>
<dbReference type="InterPro" id="IPR012907">
    <property type="entry name" value="Peptidase_S11_C"/>
</dbReference>
<keyword evidence="14" id="KW-0812">Transmembrane</keyword>
<keyword evidence="9" id="KW-0133">Cell shape</keyword>
<gene>
    <name evidence="16" type="ORF">Bandiella_00332</name>
</gene>
<dbReference type="InterPro" id="IPR001967">
    <property type="entry name" value="Peptidase_S11_N"/>
</dbReference>
<keyword evidence="5 16" id="KW-0121">Carboxypeptidase</keyword>
<evidence type="ECO:0000256" key="13">
    <source>
        <dbReference type="RuleBase" id="RU004016"/>
    </source>
</evidence>
<dbReference type="EC" id="3.4.16.4" evidence="4"/>
<keyword evidence="14" id="KW-0472">Membrane</keyword>
<dbReference type="EMBL" id="CP110820">
    <property type="protein sequence ID" value="WPX96223.1"/>
    <property type="molecule type" value="Genomic_DNA"/>
</dbReference>
<organism evidence="16 17">
    <name type="scientific">Candidatus Bandiella euplotis</name>
    <dbReference type="NCBI Taxonomy" id="1664265"/>
    <lineage>
        <taxon>Bacteria</taxon>
        <taxon>Pseudomonadati</taxon>
        <taxon>Pseudomonadota</taxon>
        <taxon>Alphaproteobacteria</taxon>
        <taxon>Rickettsiales</taxon>
        <taxon>Candidatus Midichloriaceae</taxon>
        <taxon>Candidatus Bandiella</taxon>
    </lineage>
</organism>
<dbReference type="Gene3D" id="3.40.710.10">
    <property type="entry name" value="DD-peptidase/beta-lactamase superfamily"/>
    <property type="match status" value="1"/>
</dbReference>
<keyword evidence="7" id="KW-0732">Signal</keyword>
<evidence type="ECO:0000256" key="5">
    <source>
        <dbReference type="ARBA" id="ARBA00022645"/>
    </source>
</evidence>
<reference evidence="16 17" key="1">
    <citation type="submission" date="2022-11" db="EMBL/GenBank/DDBJ databases">
        <title>Host association and intracellularity evolved multiple times independently in the Rickettsiales.</title>
        <authorList>
            <person name="Castelli M."/>
            <person name="Nardi T."/>
            <person name="Gammuto L."/>
            <person name="Bellinzona G."/>
            <person name="Sabaneyeva E."/>
            <person name="Potekhin A."/>
            <person name="Serra V."/>
            <person name="Petroni G."/>
            <person name="Sassera D."/>
        </authorList>
    </citation>
    <scope>NUCLEOTIDE SEQUENCE [LARGE SCALE GENOMIC DNA]</scope>
    <source>
        <strain evidence="16 17">NDG2</strain>
    </source>
</reference>
<keyword evidence="11" id="KW-0961">Cell wall biogenesis/degradation</keyword>
<evidence type="ECO:0000256" key="1">
    <source>
        <dbReference type="ARBA" id="ARBA00003217"/>
    </source>
</evidence>
<keyword evidence="14" id="KW-1133">Transmembrane helix</keyword>
<accession>A0ABZ0UNE9</accession>
<dbReference type="InterPro" id="IPR037167">
    <property type="entry name" value="Peptidase_S11_C_sf"/>
</dbReference>
<dbReference type="InterPro" id="IPR012338">
    <property type="entry name" value="Beta-lactam/transpept-like"/>
</dbReference>
<evidence type="ECO:0000256" key="10">
    <source>
        <dbReference type="ARBA" id="ARBA00022984"/>
    </source>
</evidence>
<comment type="function">
    <text evidence="1">Removes C-terminal D-alanyl residues from sugar-peptide cell wall precursors.</text>
</comment>
<dbReference type="Pfam" id="PF07943">
    <property type="entry name" value="PBP5_C"/>
    <property type="match status" value="1"/>
</dbReference>
<dbReference type="InterPro" id="IPR018044">
    <property type="entry name" value="Peptidase_S11"/>
</dbReference>
<evidence type="ECO:0000256" key="8">
    <source>
        <dbReference type="ARBA" id="ARBA00022801"/>
    </source>
</evidence>
<dbReference type="Gene3D" id="2.60.410.10">
    <property type="entry name" value="D-Ala-D-Ala carboxypeptidase, C-terminal domain"/>
    <property type="match status" value="1"/>
</dbReference>
<dbReference type="PANTHER" id="PTHR21581">
    <property type="entry name" value="D-ALANYL-D-ALANINE CARBOXYPEPTIDASE"/>
    <property type="match status" value="1"/>
</dbReference>
<dbReference type="GO" id="GO:0004180">
    <property type="term" value="F:carboxypeptidase activity"/>
    <property type="evidence" value="ECO:0007669"/>
    <property type="project" value="UniProtKB-KW"/>
</dbReference>
<comment type="catalytic activity">
    <reaction evidence="12">
        <text>Preferential cleavage: (Ac)2-L-Lys-D-Ala-|-D-Ala. Also transpeptidation of peptidyl-alanyl moieties that are N-acyl substituents of D-alanine.</text>
        <dbReference type="EC" id="3.4.16.4"/>
    </reaction>
</comment>
<feature type="transmembrane region" description="Helical" evidence="14">
    <location>
        <begin position="12"/>
        <end position="30"/>
    </location>
</feature>
<evidence type="ECO:0000256" key="9">
    <source>
        <dbReference type="ARBA" id="ARBA00022960"/>
    </source>
</evidence>
<dbReference type="SUPFAM" id="SSF69189">
    <property type="entry name" value="Penicillin-binding protein associated domain"/>
    <property type="match status" value="1"/>
</dbReference>
<evidence type="ECO:0000313" key="17">
    <source>
        <dbReference type="Proteomes" id="UP001327219"/>
    </source>
</evidence>
<dbReference type="Proteomes" id="UP001327219">
    <property type="component" value="Chromosome"/>
</dbReference>
<dbReference type="PANTHER" id="PTHR21581:SF6">
    <property type="entry name" value="TRAFFICKING PROTEIN PARTICLE COMPLEX SUBUNIT 12"/>
    <property type="match status" value="1"/>
</dbReference>
<evidence type="ECO:0000256" key="4">
    <source>
        <dbReference type="ARBA" id="ARBA00012448"/>
    </source>
</evidence>
<keyword evidence="10" id="KW-0573">Peptidoglycan synthesis</keyword>
<comment type="pathway">
    <text evidence="2">Cell wall biogenesis; peptidoglycan biosynthesis.</text>
</comment>
<evidence type="ECO:0000259" key="15">
    <source>
        <dbReference type="SMART" id="SM00936"/>
    </source>
</evidence>
<evidence type="ECO:0000256" key="12">
    <source>
        <dbReference type="ARBA" id="ARBA00034000"/>
    </source>
</evidence>
<evidence type="ECO:0000256" key="6">
    <source>
        <dbReference type="ARBA" id="ARBA00022670"/>
    </source>
</evidence>
<keyword evidence="8" id="KW-0378">Hydrolase</keyword>
<dbReference type="Pfam" id="PF00768">
    <property type="entry name" value="Peptidase_S11"/>
    <property type="match status" value="1"/>
</dbReference>
<dbReference type="PRINTS" id="PR00725">
    <property type="entry name" value="DADACBPTASE1"/>
</dbReference>
<keyword evidence="17" id="KW-1185">Reference proteome</keyword>
<comment type="similarity">
    <text evidence="3 13">Belongs to the peptidase S11 family.</text>
</comment>
<dbReference type="SMART" id="SM00936">
    <property type="entry name" value="PBP5_C"/>
    <property type="match status" value="1"/>
</dbReference>
<name>A0ABZ0UNE9_9RICK</name>
<evidence type="ECO:0000256" key="3">
    <source>
        <dbReference type="ARBA" id="ARBA00007164"/>
    </source>
</evidence>
<proteinExistence type="inferred from homology"/>
<sequence length="395" mass="44267">MTVYLNFINYMFKFSSAFFLIIYTAIFSLAQDNIFPTHFETKANYAYLMDYDSGAVLFDKEGNTKMVPSSMTKIMTTYIVFDKLKNGGLKLTDQFIVSANASKKDGSKMFIAPNQQVTIEELLNGVIVLSGNDACIALAEGLYGSEAAFVEKMNSEAKKLGLNNTVFKNSNGWPDEGHLTSARDLAVLSSELIKQFPEYYHYHSNKQYSFNNIKQNNRNSLIGIGGVDGIKTGKTDIGGYGIVISAKRDARRLIAVINGLKTEKERMEEAEKILNYGFINFKNLHLFTGNKQVIKAKVIYGVKSEVFLNVKDEVIVTVPAEYDRIKDMVFITEFHEPIEAPLLKGEVVGKLKILSAKDKILIKEVDLVADEDVKKSGPIKSIFQSIKYFFSKKVS</sequence>
<protein>
    <recommendedName>
        <fullName evidence="4">serine-type D-Ala-D-Ala carboxypeptidase</fullName>
        <ecNumber evidence="4">3.4.16.4</ecNumber>
    </recommendedName>
</protein>
<keyword evidence="6" id="KW-0645">Protease</keyword>
<dbReference type="RefSeq" id="WP_323733100.1">
    <property type="nucleotide sequence ID" value="NZ_CP110820.1"/>
</dbReference>
<dbReference type="SUPFAM" id="SSF56601">
    <property type="entry name" value="beta-lactamase/transpeptidase-like"/>
    <property type="match status" value="1"/>
</dbReference>
<evidence type="ECO:0000256" key="2">
    <source>
        <dbReference type="ARBA" id="ARBA00004752"/>
    </source>
</evidence>